<evidence type="ECO:0000313" key="6">
    <source>
        <dbReference type="EMBL" id="SHN46653.1"/>
    </source>
</evidence>
<proteinExistence type="predicted"/>
<keyword evidence="2 4" id="KW-0238">DNA-binding</keyword>
<evidence type="ECO:0000313" key="7">
    <source>
        <dbReference type="Proteomes" id="UP000184440"/>
    </source>
</evidence>
<dbReference type="InterPro" id="IPR050109">
    <property type="entry name" value="HTH-type_TetR-like_transc_reg"/>
</dbReference>
<evidence type="ECO:0000256" key="3">
    <source>
        <dbReference type="ARBA" id="ARBA00023163"/>
    </source>
</evidence>
<dbReference type="InterPro" id="IPR009057">
    <property type="entry name" value="Homeodomain-like_sf"/>
</dbReference>
<dbReference type="SUPFAM" id="SSF46689">
    <property type="entry name" value="Homeodomain-like"/>
    <property type="match status" value="1"/>
</dbReference>
<dbReference type="SUPFAM" id="SSF48498">
    <property type="entry name" value="Tetracyclin repressor-like, C-terminal domain"/>
    <property type="match status" value="1"/>
</dbReference>
<dbReference type="PANTHER" id="PTHR30055:SF151">
    <property type="entry name" value="TRANSCRIPTIONAL REGULATORY PROTEIN"/>
    <property type="match status" value="1"/>
</dbReference>
<dbReference type="PROSITE" id="PS50977">
    <property type="entry name" value="HTH_TETR_2"/>
    <property type="match status" value="1"/>
</dbReference>
<evidence type="ECO:0000256" key="1">
    <source>
        <dbReference type="ARBA" id="ARBA00023015"/>
    </source>
</evidence>
<organism evidence="6 7">
    <name type="scientific">Cryptosporangium aurantiacum</name>
    <dbReference type="NCBI Taxonomy" id="134849"/>
    <lineage>
        <taxon>Bacteria</taxon>
        <taxon>Bacillati</taxon>
        <taxon>Actinomycetota</taxon>
        <taxon>Actinomycetes</taxon>
        <taxon>Cryptosporangiales</taxon>
        <taxon>Cryptosporangiaceae</taxon>
        <taxon>Cryptosporangium</taxon>
    </lineage>
</organism>
<dbReference type="AlphaFoldDB" id="A0A1M7RK08"/>
<keyword evidence="7" id="KW-1185">Reference proteome</keyword>
<gene>
    <name evidence="6" type="ORF">SAMN05443668_11736</name>
</gene>
<dbReference type="GO" id="GO:0003700">
    <property type="term" value="F:DNA-binding transcription factor activity"/>
    <property type="evidence" value="ECO:0007669"/>
    <property type="project" value="TreeGrafter"/>
</dbReference>
<dbReference type="PANTHER" id="PTHR30055">
    <property type="entry name" value="HTH-TYPE TRANSCRIPTIONAL REGULATOR RUTR"/>
    <property type="match status" value="1"/>
</dbReference>
<dbReference type="Pfam" id="PF00440">
    <property type="entry name" value="TetR_N"/>
    <property type="match status" value="1"/>
</dbReference>
<evidence type="ECO:0000256" key="4">
    <source>
        <dbReference type="PROSITE-ProRule" id="PRU00335"/>
    </source>
</evidence>
<feature type="domain" description="HTH tetR-type" evidence="5">
    <location>
        <begin position="7"/>
        <end position="67"/>
    </location>
</feature>
<keyword evidence="3" id="KW-0804">Transcription</keyword>
<reference evidence="6 7" key="1">
    <citation type="submission" date="2016-11" db="EMBL/GenBank/DDBJ databases">
        <authorList>
            <person name="Jaros S."/>
            <person name="Januszkiewicz K."/>
            <person name="Wedrychowicz H."/>
        </authorList>
    </citation>
    <scope>NUCLEOTIDE SEQUENCE [LARGE SCALE GENOMIC DNA]</scope>
    <source>
        <strain evidence="6 7">DSM 46144</strain>
    </source>
</reference>
<feature type="DNA-binding region" description="H-T-H motif" evidence="4">
    <location>
        <begin position="30"/>
        <end position="49"/>
    </location>
</feature>
<dbReference type="Proteomes" id="UP000184440">
    <property type="component" value="Unassembled WGS sequence"/>
</dbReference>
<dbReference type="OrthoDB" id="329481at2"/>
<accession>A0A1M7RK08</accession>
<evidence type="ECO:0000256" key="2">
    <source>
        <dbReference type="ARBA" id="ARBA00023125"/>
    </source>
</evidence>
<dbReference type="GO" id="GO:0000976">
    <property type="term" value="F:transcription cis-regulatory region binding"/>
    <property type="evidence" value="ECO:0007669"/>
    <property type="project" value="TreeGrafter"/>
</dbReference>
<dbReference type="GO" id="GO:0045892">
    <property type="term" value="P:negative regulation of DNA-templated transcription"/>
    <property type="evidence" value="ECO:0007669"/>
    <property type="project" value="InterPro"/>
</dbReference>
<protein>
    <submittedName>
        <fullName evidence="6">Transcriptional regulator, TetR family</fullName>
    </submittedName>
</protein>
<dbReference type="RefSeq" id="WP_073263833.1">
    <property type="nucleotide sequence ID" value="NZ_FRCS01000017.1"/>
</dbReference>
<dbReference type="STRING" id="134849.SAMN05443668_11736"/>
<dbReference type="Gene3D" id="1.10.357.10">
    <property type="entry name" value="Tetracycline Repressor, domain 2"/>
    <property type="match status" value="1"/>
</dbReference>
<dbReference type="InterPro" id="IPR036271">
    <property type="entry name" value="Tet_transcr_reg_TetR-rel_C_sf"/>
</dbReference>
<dbReference type="EMBL" id="FRCS01000017">
    <property type="protein sequence ID" value="SHN46653.1"/>
    <property type="molecule type" value="Genomic_DNA"/>
</dbReference>
<dbReference type="PRINTS" id="PR00455">
    <property type="entry name" value="HTHTETR"/>
</dbReference>
<dbReference type="InterPro" id="IPR004111">
    <property type="entry name" value="Repressor_TetR_C"/>
</dbReference>
<dbReference type="InterPro" id="IPR001647">
    <property type="entry name" value="HTH_TetR"/>
</dbReference>
<sequence length="205" mass="22684">MPAAPPQLTRRTILRTAIDLLDRDGYAAFSLPRLGDELGIRTPSLYHHFRDRAELLAEIARAVVRETPIPVRRPDAEWTEYFVELSVNFRRTILRHPNTAPVLLQFLPRDVLTSLYEESAVLLAETTDIPTSAHVLILDGLERFVLGNALIESTAPRAADGNPFPSVDPEQQPRLAAAIAANSLDAEERFVASVRAFLMGVAALP</sequence>
<keyword evidence="1" id="KW-0805">Transcription regulation</keyword>
<evidence type="ECO:0000259" key="5">
    <source>
        <dbReference type="PROSITE" id="PS50977"/>
    </source>
</evidence>
<dbReference type="Pfam" id="PF02909">
    <property type="entry name" value="TetR_C_1"/>
    <property type="match status" value="1"/>
</dbReference>
<name>A0A1M7RK08_9ACTN</name>